<proteinExistence type="predicted"/>
<organism evidence="2 3">
    <name type="scientific">Rhynchophorus ferrugineus</name>
    <name type="common">Red palm weevil</name>
    <name type="synonym">Curculio ferrugineus</name>
    <dbReference type="NCBI Taxonomy" id="354439"/>
    <lineage>
        <taxon>Eukaryota</taxon>
        <taxon>Metazoa</taxon>
        <taxon>Ecdysozoa</taxon>
        <taxon>Arthropoda</taxon>
        <taxon>Hexapoda</taxon>
        <taxon>Insecta</taxon>
        <taxon>Pterygota</taxon>
        <taxon>Neoptera</taxon>
        <taxon>Endopterygota</taxon>
        <taxon>Coleoptera</taxon>
        <taxon>Polyphaga</taxon>
        <taxon>Cucujiformia</taxon>
        <taxon>Curculionidae</taxon>
        <taxon>Dryophthorinae</taxon>
        <taxon>Rhynchophorus</taxon>
    </lineage>
</organism>
<gene>
    <name evidence="2" type="ORF">GWI33_003261</name>
</gene>
<feature type="compositionally biased region" description="Polar residues" evidence="1">
    <location>
        <begin position="33"/>
        <end position="50"/>
    </location>
</feature>
<name>A0A834LX39_RHYFE</name>
<dbReference type="Proteomes" id="UP000625711">
    <property type="component" value="Unassembled WGS sequence"/>
</dbReference>
<evidence type="ECO:0000313" key="3">
    <source>
        <dbReference type="Proteomes" id="UP000625711"/>
    </source>
</evidence>
<reference evidence="2" key="1">
    <citation type="submission" date="2020-08" db="EMBL/GenBank/DDBJ databases">
        <title>Genome sequencing and assembly of the red palm weevil Rhynchophorus ferrugineus.</title>
        <authorList>
            <person name="Dias G.B."/>
            <person name="Bergman C.M."/>
            <person name="Manee M."/>
        </authorList>
    </citation>
    <scope>NUCLEOTIDE SEQUENCE</scope>
    <source>
        <strain evidence="2">AA-2017</strain>
        <tissue evidence="2">Whole larva</tissue>
    </source>
</reference>
<feature type="region of interest" description="Disordered" evidence="1">
    <location>
        <begin position="30"/>
        <end position="53"/>
    </location>
</feature>
<comment type="caution">
    <text evidence="2">The sequence shown here is derived from an EMBL/GenBank/DDBJ whole genome shotgun (WGS) entry which is preliminary data.</text>
</comment>
<feature type="non-terminal residue" evidence="2">
    <location>
        <position position="162"/>
    </location>
</feature>
<sequence length="162" mass="17813">MSRLFAWCFDHLCFSGRCRETTEYDGYNRESLSDSGGVNATQDANNQTGSVRRPTVVQPRISVDRCSTSTIPGKTDTIPKAGTSETKIQGRDNGVGERLNDIGDNLDDWFPTIPHNIPKINHGRSGIDTIQSNGNNFRTLYKDIEPATPQVTHTASGINNNT</sequence>
<evidence type="ECO:0000256" key="1">
    <source>
        <dbReference type="SAM" id="MobiDB-lite"/>
    </source>
</evidence>
<dbReference type="EMBL" id="JAACXV010022661">
    <property type="protein sequence ID" value="KAF7263261.1"/>
    <property type="molecule type" value="Genomic_DNA"/>
</dbReference>
<protein>
    <submittedName>
        <fullName evidence="2">Uncharacterized protein</fullName>
    </submittedName>
</protein>
<keyword evidence="3" id="KW-1185">Reference proteome</keyword>
<evidence type="ECO:0000313" key="2">
    <source>
        <dbReference type="EMBL" id="KAF7263261.1"/>
    </source>
</evidence>
<dbReference type="AlphaFoldDB" id="A0A834LX39"/>
<accession>A0A834LX39</accession>